<keyword evidence="1" id="KW-0808">Transferase</keyword>
<evidence type="ECO:0000313" key="2">
    <source>
        <dbReference type="Proteomes" id="UP001597186"/>
    </source>
</evidence>
<dbReference type="GO" id="GO:0032259">
    <property type="term" value="P:methylation"/>
    <property type="evidence" value="ECO:0007669"/>
    <property type="project" value="UniProtKB-KW"/>
</dbReference>
<dbReference type="GO" id="GO:0008168">
    <property type="term" value="F:methyltransferase activity"/>
    <property type="evidence" value="ECO:0007669"/>
    <property type="project" value="UniProtKB-KW"/>
</dbReference>
<name>A0ABW4EGA1_9RHOB</name>
<keyword evidence="1" id="KW-0489">Methyltransferase</keyword>
<dbReference type="Proteomes" id="UP001597186">
    <property type="component" value="Unassembled WGS sequence"/>
</dbReference>
<reference evidence="2" key="1">
    <citation type="journal article" date="2019" name="Int. J. Syst. Evol. Microbiol.">
        <title>The Global Catalogue of Microorganisms (GCM) 10K type strain sequencing project: providing services to taxonomists for standard genome sequencing and annotation.</title>
        <authorList>
            <consortium name="The Broad Institute Genomics Platform"/>
            <consortium name="The Broad Institute Genome Sequencing Center for Infectious Disease"/>
            <person name="Wu L."/>
            <person name="Ma J."/>
        </authorList>
    </citation>
    <scope>NUCLEOTIDE SEQUENCE [LARGE SCALE GENOMIC DNA]</scope>
    <source>
        <strain evidence="2">CGMCC 1.12477</strain>
    </source>
</reference>
<accession>A0ABW4EGA1</accession>
<dbReference type="Gene3D" id="3.40.50.150">
    <property type="entry name" value="Vaccinia Virus protein VP39"/>
    <property type="match status" value="1"/>
</dbReference>
<comment type="caution">
    <text evidence="1">The sequence shown here is derived from an EMBL/GenBank/DDBJ whole genome shotgun (WGS) entry which is preliminary data.</text>
</comment>
<proteinExistence type="predicted"/>
<dbReference type="InterPro" id="IPR029063">
    <property type="entry name" value="SAM-dependent_MTases_sf"/>
</dbReference>
<sequence length="244" mass="27844">MTATDTTKDNLAPVPPAEGLQYLRFLENMHKHLQPEWYLEVGTAQGASLKLATCKVMAIDPRFQIQPDNMGGRPQTHLFETTSDEFFASGIARQLASTIDLAFLDGMHLFEYLLRDFINTEKLCRPDSVIVLHDLVPPTYIAAERDWDRKRTKQWTGDVWKVGVILKEYRPDLDLRVANCRPTGLGVITSLNPDDTTLEDNYDEIVARFMDMSLDDYGTEKLSTLFNMQRAMSRHFHDYVGVPA</sequence>
<dbReference type="EC" id="2.1.1.-" evidence="1"/>
<evidence type="ECO:0000313" key="1">
    <source>
        <dbReference type="EMBL" id="MFD1509696.1"/>
    </source>
</evidence>
<organism evidence="1 2">
    <name type="scientific">Lacimonas salitolerans</name>
    <dbReference type="NCBI Taxonomy" id="1323750"/>
    <lineage>
        <taxon>Bacteria</taxon>
        <taxon>Pseudomonadati</taxon>
        <taxon>Pseudomonadota</taxon>
        <taxon>Alphaproteobacteria</taxon>
        <taxon>Rhodobacterales</taxon>
        <taxon>Paracoccaceae</taxon>
        <taxon>Lacimonas</taxon>
    </lineage>
</organism>
<gene>
    <name evidence="1" type="ORF">ACFTOW_09800</name>
</gene>
<dbReference type="SUPFAM" id="SSF53335">
    <property type="entry name" value="S-adenosyl-L-methionine-dependent methyltransferases"/>
    <property type="match status" value="1"/>
</dbReference>
<dbReference type="RefSeq" id="WP_379915112.1">
    <property type="nucleotide sequence ID" value="NZ_JBHUDD010000053.1"/>
</dbReference>
<keyword evidence="2" id="KW-1185">Reference proteome</keyword>
<dbReference type="EMBL" id="JBHUDD010000053">
    <property type="protein sequence ID" value="MFD1509696.1"/>
    <property type="molecule type" value="Genomic_DNA"/>
</dbReference>
<protein>
    <submittedName>
        <fullName evidence="1">Class I SAM-dependent methyltransferase</fullName>
        <ecNumber evidence="1">2.1.1.-</ecNumber>
    </submittedName>
</protein>
<dbReference type="Pfam" id="PF13578">
    <property type="entry name" value="Methyltransf_24"/>
    <property type="match status" value="1"/>
</dbReference>